<keyword evidence="1" id="KW-0812">Transmembrane</keyword>
<evidence type="ECO:0000313" key="3">
    <source>
        <dbReference type="Proteomes" id="UP000271098"/>
    </source>
</evidence>
<sequence>MIYVLETIALISALIIVRPSLYLTAASAGVIVFAFIFYSIIGRIGTRMAEQAVMKQDRLLLSGNANSTSDQKNTSA</sequence>
<proteinExistence type="predicted"/>
<organism evidence="4">
    <name type="scientific">Gongylonema pulchrum</name>
    <dbReference type="NCBI Taxonomy" id="637853"/>
    <lineage>
        <taxon>Eukaryota</taxon>
        <taxon>Metazoa</taxon>
        <taxon>Ecdysozoa</taxon>
        <taxon>Nematoda</taxon>
        <taxon>Chromadorea</taxon>
        <taxon>Rhabditida</taxon>
        <taxon>Spirurina</taxon>
        <taxon>Spiruromorpha</taxon>
        <taxon>Spiruroidea</taxon>
        <taxon>Gongylonematidae</taxon>
        <taxon>Gongylonema</taxon>
    </lineage>
</organism>
<reference evidence="2 3" key="2">
    <citation type="submission" date="2018-11" db="EMBL/GenBank/DDBJ databases">
        <authorList>
            <consortium name="Pathogen Informatics"/>
        </authorList>
    </citation>
    <scope>NUCLEOTIDE SEQUENCE [LARGE SCALE GENOMIC DNA]</scope>
</reference>
<dbReference type="WBParaSite" id="GPUH_0000018701-mRNA-1">
    <property type="protein sequence ID" value="GPUH_0000018701-mRNA-1"/>
    <property type="gene ID" value="GPUH_0000018701"/>
</dbReference>
<dbReference type="Proteomes" id="UP000271098">
    <property type="component" value="Unassembled WGS sequence"/>
</dbReference>
<name>A0A183CUP7_9BILA</name>
<keyword evidence="1" id="KW-0472">Membrane</keyword>
<keyword evidence="3" id="KW-1185">Reference proteome</keyword>
<reference evidence="4" key="1">
    <citation type="submission" date="2016-06" db="UniProtKB">
        <authorList>
            <consortium name="WormBaseParasite"/>
        </authorList>
    </citation>
    <scope>IDENTIFICATION</scope>
</reference>
<dbReference type="AlphaFoldDB" id="A0A183CUP7"/>
<gene>
    <name evidence="2" type="ORF">GPUH_LOCUS188</name>
</gene>
<keyword evidence="1" id="KW-1133">Transmembrane helix</keyword>
<evidence type="ECO:0000256" key="1">
    <source>
        <dbReference type="SAM" id="Phobius"/>
    </source>
</evidence>
<dbReference type="EMBL" id="UYRT01000142">
    <property type="protein sequence ID" value="VDK27582.1"/>
    <property type="molecule type" value="Genomic_DNA"/>
</dbReference>
<protein>
    <submittedName>
        <fullName evidence="4">ABC transmembrane type-1 domain-containing protein</fullName>
    </submittedName>
</protein>
<evidence type="ECO:0000313" key="2">
    <source>
        <dbReference type="EMBL" id="VDK27582.1"/>
    </source>
</evidence>
<accession>A0A183CUP7</accession>
<feature type="transmembrane region" description="Helical" evidence="1">
    <location>
        <begin position="20"/>
        <end position="41"/>
    </location>
</feature>
<evidence type="ECO:0000313" key="4">
    <source>
        <dbReference type="WBParaSite" id="GPUH_0000018701-mRNA-1"/>
    </source>
</evidence>